<keyword evidence="10" id="KW-1185">Reference proteome</keyword>
<dbReference type="InterPro" id="IPR011051">
    <property type="entry name" value="RmlC_Cupin_sf"/>
</dbReference>
<dbReference type="CDD" id="cd10548">
    <property type="entry name" value="cupin_CDO"/>
    <property type="match status" value="1"/>
</dbReference>
<keyword evidence="5" id="KW-0560">Oxidoreductase</keyword>
<feature type="binding site" evidence="8">
    <location>
        <position position="92"/>
    </location>
    <ligand>
        <name>Fe cation</name>
        <dbReference type="ChEBI" id="CHEBI:24875"/>
        <note>catalytic</note>
    </ligand>
</feature>
<dbReference type="OrthoDB" id="543511at2759"/>
<comment type="similarity">
    <text evidence="1">Belongs to the cysteine dioxygenase family.</text>
</comment>
<dbReference type="GO" id="GO:0008198">
    <property type="term" value="F:ferrous iron binding"/>
    <property type="evidence" value="ECO:0007669"/>
    <property type="project" value="TreeGrafter"/>
</dbReference>
<keyword evidence="7" id="KW-0883">Thioether bond</keyword>
<evidence type="ECO:0000313" key="10">
    <source>
        <dbReference type="Proteomes" id="UP000769157"/>
    </source>
</evidence>
<evidence type="ECO:0000313" key="9">
    <source>
        <dbReference type="EMBL" id="KAH3667412.1"/>
    </source>
</evidence>
<evidence type="ECO:0000256" key="3">
    <source>
        <dbReference type="ARBA" id="ARBA00022723"/>
    </source>
</evidence>
<dbReference type="PANTHER" id="PTHR12918:SF1">
    <property type="entry name" value="CYSTEINE DIOXYGENASE TYPE 1"/>
    <property type="match status" value="1"/>
</dbReference>
<reference evidence="9" key="2">
    <citation type="submission" date="2021-01" db="EMBL/GenBank/DDBJ databases">
        <authorList>
            <person name="Schikora-Tamarit M.A."/>
        </authorList>
    </citation>
    <scope>NUCLEOTIDE SEQUENCE</scope>
    <source>
        <strain evidence="9">CBS6075</strain>
    </source>
</reference>
<organism evidence="9 10">
    <name type="scientific">Ogataea philodendri</name>
    <dbReference type="NCBI Taxonomy" id="1378263"/>
    <lineage>
        <taxon>Eukaryota</taxon>
        <taxon>Fungi</taxon>
        <taxon>Dikarya</taxon>
        <taxon>Ascomycota</taxon>
        <taxon>Saccharomycotina</taxon>
        <taxon>Pichiomycetes</taxon>
        <taxon>Pichiales</taxon>
        <taxon>Pichiaceae</taxon>
        <taxon>Ogataea</taxon>
    </lineage>
</organism>
<evidence type="ECO:0000256" key="2">
    <source>
        <dbReference type="ARBA" id="ARBA00013133"/>
    </source>
</evidence>
<comment type="caution">
    <text evidence="9">The sequence shown here is derived from an EMBL/GenBank/DDBJ whole genome shotgun (WGS) entry which is preliminary data.</text>
</comment>
<dbReference type="EC" id="1.13.11.20" evidence="2"/>
<dbReference type="EMBL" id="JAEUBE010000183">
    <property type="protein sequence ID" value="KAH3667412.1"/>
    <property type="molecule type" value="Genomic_DNA"/>
</dbReference>
<dbReference type="GO" id="GO:0019448">
    <property type="term" value="P:L-cysteine catabolic process"/>
    <property type="evidence" value="ECO:0007669"/>
    <property type="project" value="TreeGrafter"/>
</dbReference>
<evidence type="ECO:0000256" key="7">
    <source>
        <dbReference type="PIRSR" id="PIRSR610300-50"/>
    </source>
</evidence>
<dbReference type="Pfam" id="PF05995">
    <property type="entry name" value="CDO_I"/>
    <property type="match status" value="1"/>
</dbReference>
<evidence type="ECO:0000256" key="8">
    <source>
        <dbReference type="PIRSR" id="PIRSR610300-51"/>
    </source>
</evidence>
<feature type="cross-link" description="3'-(S-cysteinyl)-tyrosine (Cys-Tyr)" evidence="7">
    <location>
        <begin position="97"/>
        <end position="155"/>
    </location>
</feature>
<reference evidence="9" key="1">
    <citation type="journal article" date="2021" name="Open Biol.">
        <title>Shared evolutionary footprints suggest mitochondrial oxidative damage underlies multiple complex I losses in fungi.</title>
        <authorList>
            <person name="Schikora-Tamarit M.A."/>
            <person name="Marcet-Houben M."/>
            <person name="Nosek J."/>
            <person name="Gabaldon T."/>
        </authorList>
    </citation>
    <scope>NUCLEOTIDE SEQUENCE</scope>
    <source>
        <strain evidence="9">CBS6075</strain>
    </source>
</reference>
<evidence type="ECO:0000256" key="5">
    <source>
        <dbReference type="ARBA" id="ARBA00023002"/>
    </source>
</evidence>
<name>A0A9P8P8P7_9ASCO</name>
<dbReference type="AlphaFoldDB" id="A0A9P8P8P7"/>
<dbReference type="InterPro" id="IPR010300">
    <property type="entry name" value="CDO_1"/>
</dbReference>
<keyword evidence="4" id="KW-0223">Dioxygenase</keyword>
<evidence type="ECO:0000256" key="1">
    <source>
        <dbReference type="ARBA" id="ARBA00006622"/>
    </source>
</evidence>
<accession>A0A9P8P8P7</accession>
<gene>
    <name evidence="9" type="ORF">OGAPHI_003061</name>
</gene>
<dbReference type="RefSeq" id="XP_046062224.1">
    <property type="nucleotide sequence ID" value="XM_046203999.1"/>
</dbReference>
<sequence>MTVESELDLGQLRRLFDDQLNTGTVLKTSDIDHKALMNLMARYTSNRADWAKYAFTDDTVAYTRNGVDSFGPNGNLLLLVWNPGRWSAIHDHAGAHCVMKILAGELTEEVIEESTLRTTQINTYVENDVAHIEDSIGLHRIANQSNTPAVSLHLYTPPYAEVYGCNVFEDGKKQHVEMSLYSNQGQLTRLPEHSVSLFGDNEHVFGRLDGLVGGLSDHRLHGLVAGLFRQVRDGPVELIVLEFKIGKHVIIYLFQIIFSRYTVVLSVTVATVTVKVWVVVGGVYDAKADGVNDVTDGVDELEELDVVEEDDEDADVVELEPVVDVLDERLSTFDVMTRSPVMVALAFCTVWLVELLELLELLELVSVVSLVSLVWLDGLASSVWLTATSYDVVYVTCPVMVWSGESVLV</sequence>
<dbReference type="Proteomes" id="UP000769157">
    <property type="component" value="Unassembled WGS sequence"/>
</dbReference>
<evidence type="ECO:0000256" key="4">
    <source>
        <dbReference type="ARBA" id="ARBA00022964"/>
    </source>
</evidence>
<protein>
    <recommendedName>
        <fullName evidence="2">cysteine dioxygenase</fullName>
        <ecNumber evidence="2">1.13.11.20</ecNumber>
    </recommendedName>
</protein>
<feature type="binding site" evidence="8">
    <location>
        <position position="90"/>
    </location>
    <ligand>
        <name>Fe cation</name>
        <dbReference type="ChEBI" id="CHEBI:24875"/>
        <note>catalytic</note>
    </ligand>
</feature>
<dbReference type="GeneID" id="70235028"/>
<feature type="binding site" evidence="8">
    <location>
        <position position="139"/>
    </location>
    <ligand>
        <name>Fe cation</name>
        <dbReference type="ChEBI" id="CHEBI:24875"/>
        <note>catalytic</note>
    </ligand>
</feature>
<dbReference type="GO" id="GO:0017172">
    <property type="term" value="F:cysteine dioxygenase activity"/>
    <property type="evidence" value="ECO:0007669"/>
    <property type="project" value="UniProtKB-EC"/>
</dbReference>
<dbReference type="SUPFAM" id="SSF51182">
    <property type="entry name" value="RmlC-like cupins"/>
    <property type="match status" value="1"/>
</dbReference>
<keyword evidence="6 8" id="KW-0408">Iron</keyword>
<proteinExistence type="inferred from homology"/>
<evidence type="ECO:0000256" key="6">
    <source>
        <dbReference type="ARBA" id="ARBA00023004"/>
    </source>
</evidence>
<dbReference type="InterPro" id="IPR014710">
    <property type="entry name" value="RmlC-like_jellyroll"/>
</dbReference>
<dbReference type="PANTHER" id="PTHR12918">
    <property type="entry name" value="CYSTEINE DIOXYGENASE"/>
    <property type="match status" value="1"/>
</dbReference>
<keyword evidence="3 8" id="KW-0479">Metal-binding</keyword>
<dbReference type="Gene3D" id="2.60.120.10">
    <property type="entry name" value="Jelly Rolls"/>
    <property type="match status" value="1"/>
</dbReference>